<dbReference type="PIRSF" id="PIRSF000239">
    <property type="entry name" value="AHPC"/>
    <property type="match status" value="1"/>
</dbReference>
<dbReference type="GO" id="GO:0042744">
    <property type="term" value="P:hydrogen peroxide catabolic process"/>
    <property type="evidence" value="ECO:0007669"/>
    <property type="project" value="TreeGrafter"/>
</dbReference>
<reference evidence="12 13" key="1">
    <citation type="submission" date="2019-09" db="EMBL/GenBank/DDBJ databases">
        <title>Parvibaculum sedimenti sp. nov., isolated from sediment.</title>
        <authorList>
            <person name="Wang Y."/>
        </authorList>
    </citation>
    <scope>NUCLEOTIDE SEQUENCE [LARGE SCALE GENOMIC DNA]</scope>
    <source>
        <strain evidence="12 13">HXT-9</strain>
    </source>
</reference>
<organism evidence="12 13">
    <name type="scientific">Parvibaculum sedimenti</name>
    <dbReference type="NCBI Taxonomy" id="2608632"/>
    <lineage>
        <taxon>Bacteria</taxon>
        <taxon>Pseudomonadati</taxon>
        <taxon>Pseudomonadota</taxon>
        <taxon>Alphaproteobacteria</taxon>
        <taxon>Hyphomicrobiales</taxon>
        <taxon>Parvibaculaceae</taxon>
        <taxon>Parvibaculum</taxon>
    </lineage>
</organism>
<comment type="caution">
    <text evidence="12">The sequence shown here is derived from an EMBL/GenBank/DDBJ whole genome shotgun (WGS) entry which is preliminary data.</text>
</comment>
<evidence type="ECO:0000256" key="6">
    <source>
        <dbReference type="ARBA" id="ARBA00023157"/>
    </source>
</evidence>
<dbReference type="GO" id="GO:0033554">
    <property type="term" value="P:cellular response to stress"/>
    <property type="evidence" value="ECO:0007669"/>
    <property type="project" value="TreeGrafter"/>
</dbReference>
<dbReference type="Gene3D" id="3.40.30.10">
    <property type="entry name" value="Glutaredoxin"/>
    <property type="match status" value="1"/>
</dbReference>
<dbReference type="InterPro" id="IPR050217">
    <property type="entry name" value="Peroxiredoxin"/>
</dbReference>
<evidence type="ECO:0000256" key="7">
    <source>
        <dbReference type="ARBA" id="ARBA00023284"/>
    </source>
</evidence>
<feature type="domain" description="Thioredoxin" evidence="11">
    <location>
        <begin position="3"/>
        <end position="164"/>
    </location>
</feature>
<comment type="function">
    <text evidence="9">Thiol-specific peroxidase that catalyzes the reduction of hydrogen peroxide and organic hydroperoxides to water and alcohols, respectively. Plays a role in cell protection against oxidative stress by detoxifying peroxides.</text>
</comment>
<comment type="similarity">
    <text evidence="2">Belongs to the peroxiredoxin family. AhpC/Prx1 subfamily.</text>
</comment>
<sequence length="201" mass="21832">MSVLVGKPAPDFTAAAVLADGEIVEDFNLKAHLKGSYGLVFFYPLDFTFVCPSEILAYSNRVPQFEARNVKVVAVSVDSQFTHNAWRNTAPKDGGLGPVKFPMVADITKSIARDYDVLIEDAGVALRGTFLIDKEGVVRHQLVNDLPLGRNADEALRMVDALQFHEENGEVCPAGWQKGEEGMVADPKGVAKYLGSHAEAL</sequence>
<dbReference type="GO" id="GO:0005829">
    <property type="term" value="C:cytosol"/>
    <property type="evidence" value="ECO:0007669"/>
    <property type="project" value="TreeGrafter"/>
</dbReference>
<dbReference type="PANTHER" id="PTHR10681">
    <property type="entry name" value="THIOREDOXIN PEROXIDASE"/>
    <property type="match status" value="1"/>
</dbReference>
<keyword evidence="5" id="KW-0560">Oxidoreductase</keyword>
<evidence type="ECO:0000256" key="10">
    <source>
        <dbReference type="PIRSR" id="PIRSR000239-1"/>
    </source>
</evidence>
<dbReference type="Proteomes" id="UP000468901">
    <property type="component" value="Unassembled WGS sequence"/>
</dbReference>
<evidence type="ECO:0000256" key="1">
    <source>
        <dbReference type="ARBA" id="ARBA00004496"/>
    </source>
</evidence>
<dbReference type="SUPFAM" id="SSF52833">
    <property type="entry name" value="Thioredoxin-like"/>
    <property type="match status" value="1"/>
</dbReference>
<keyword evidence="4" id="KW-0575">Peroxidase</keyword>
<evidence type="ECO:0000256" key="4">
    <source>
        <dbReference type="ARBA" id="ARBA00022559"/>
    </source>
</evidence>
<evidence type="ECO:0000256" key="8">
    <source>
        <dbReference type="ARBA" id="ARBA00032824"/>
    </source>
</evidence>
<dbReference type="InterPro" id="IPR024706">
    <property type="entry name" value="Peroxiredoxin_AhpC-typ"/>
</dbReference>
<evidence type="ECO:0000313" key="12">
    <source>
        <dbReference type="EMBL" id="KAB7739400.1"/>
    </source>
</evidence>
<evidence type="ECO:0000259" key="11">
    <source>
        <dbReference type="PROSITE" id="PS51352"/>
    </source>
</evidence>
<dbReference type="PROSITE" id="PS51352">
    <property type="entry name" value="THIOREDOXIN_2"/>
    <property type="match status" value="1"/>
</dbReference>
<dbReference type="GO" id="GO:0008379">
    <property type="term" value="F:thioredoxin peroxidase activity"/>
    <property type="evidence" value="ECO:0007669"/>
    <property type="project" value="TreeGrafter"/>
</dbReference>
<dbReference type="InterPro" id="IPR013766">
    <property type="entry name" value="Thioredoxin_domain"/>
</dbReference>
<keyword evidence="3" id="KW-0963">Cytoplasm</keyword>
<dbReference type="Pfam" id="PF00578">
    <property type="entry name" value="AhpC-TSA"/>
    <property type="match status" value="1"/>
</dbReference>
<name>A0A6N6VFD7_9HYPH</name>
<dbReference type="InterPro" id="IPR000866">
    <property type="entry name" value="AhpC/TSA"/>
</dbReference>
<protein>
    <recommendedName>
        <fullName evidence="8">Thioredoxin peroxidase</fullName>
    </recommendedName>
</protein>
<dbReference type="AlphaFoldDB" id="A0A6N6VFD7"/>
<evidence type="ECO:0000256" key="2">
    <source>
        <dbReference type="ARBA" id="ARBA00009796"/>
    </source>
</evidence>
<proteinExistence type="inferred from homology"/>
<dbReference type="FunFam" id="3.40.30.10:FF:000002">
    <property type="entry name" value="Alkyl hydroperoxide reductase C"/>
    <property type="match status" value="1"/>
</dbReference>
<keyword evidence="13" id="KW-1185">Reference proteome</keyword>
<dbReference type="Pfam" id="PF10417">
    <property type="entry name" value="1-cysPrx_C"/>
    <property type="match status" value="1"/>
</dbReference>
<dbReference type="InterPro" id="IPR036249">
    <property type="entry name" value="Thioredoxin-like_sf"/>
</dbReference>
<dbReference type="RefSeq" id="WP_152216573.1">
    <property type="nucleotide sequence ID" value="NZ_JBAQYD010000147.1"/>
</dbReference>
<dbReference type="CDD" id="cd03015">
    <property type="entry name" value="PRX_Typ2cys"/>
    <property type="match status" value="1"/>
</dbReference>
<gene>
    <name evidence="12" type="ORF">F2P47_11800</name>
</gene>
<evidence type="ECO:0000313" key="13">
    <source>
        <dbReference type="Proteomes" id="UP000468901"/>
    </source>
</evidence>
<dbReference type="EMBL" id="WESC01000010">
    <property type="protein sequence ID" value="KAB7739400.1"/>
    <property type="molecule type" value="Genomic_DNA"/>
</dbReference>
<dbReference type="GO" id="GO:0006979">
    <property type="term" value="P:response to oxidative stress"/>
    <property type="evidence" value="ECO:0007669"/>
    <property type="project" value="TreeGrafter"/>
</dbReference>
<comment type="subcellular location">
    <subcellularLocation>
        <location evidence="1">Cytoplasm</location>
    </subcellularLocation>
</comment>
<dbReference type="InterPro" id="IPR019479">
    <property type="entry name" value="Peroxiredoxin_C"/>
</dbReference>
<keyword evidence="7" id="KW-0676">Redox-active center</keyword>
<keyword evidence="6" id="KW-1015">Disulfide bond</keyword>
<evidence type="ECO:0000256" key="5">
    <source>
        <dbReference type="ARBA" id="ARBA00023002"/>
    </source>
</evidence>
<feature type="active site" description="Cysteine sulfenic acid (-SOH) intermediate; for peroxidase activity" evidence="10">
    <location>
        <position position="51"/>
    </location>
</feature>
<evidence type="ECO:0000256" key="9">
    <source>
        <dbReference type="ARBA" id="ARBA00037420"/>
    </source>
</evidence>
<dbReference type="GO" id="GO:0045454">
    <property type="term" value="P:cell redox homeostasis"/>
    <property type="evidence" value="ECO:0007669"/>
    <property type="project" value="TreeGrafter"/>
</dbReference>
<dbReference type="PANTHER" id="PTHR10681:SF128">
    <property type="entry name" value="THIOREDOXIN-DEPENDENT PEROXIDE REDUCTASE, MITOCHONDRIAL"/>
    <property type="match status" value="1"/>
</dbReference>
<evidence type="ECO:0000256" key="3">
    <source>
        <dbReference type="ARBA" id="ARBA00022490"/>
    </source>
</evidence>
<accession>A0A6N6VFD7</accession>